<dbReference type="Pfam" id="PF00573">
    <property type="entry name" value="Ribosomal_L4"/>
    <property type="match status" value="1"/>
</dbReference>
<dbReference type="PANTHER" id="PTHR10746:SF6">
    <property type="entry name" value="LARGE RIBOSOMAL SUBUNIT PROTEIN UL4M"/>
    <property type="match status" value="1"/>
</dbReference>
<dbReference type="Gene3D" id="3.40.1370.10">
    <property type="match status" value="1"/>
</dbReference>
<dbReference type="AlphaFoldDB" id="A0A317DXH2"/>
<organism evidence="7 8">
    <name type="scientific">Zavarzinia compransoris</name>
    <dbReference type="NCBI Taxonomy" id="1264899"/>
    <lineage>
        <taxon>Bacteria</taxon>
        <taxon>Pseudomonadati</taxon>
        <taxon>Pseudomonadota</taxon>
        <taxon>Alphaproteobacteria</taxon>
        <taxon>Rhodospirillales</taxon>
        <taxon>Zavarziniaceae</taxon>
        <taxon>Zavarzinia</taxon>
    </lineage>
</organism>
<name>A0A317DXH2_9PROT</name>
<dbReference type="GO" id="GO:0019843">
    <property type="term" value="F:rRNA binding"/>
    <property type="evidence" value="ECO:0007669"/>
    <property type="project" value="UniProtKB-UniRule"/>
</dbReference>
<evidence type="ECO:0000256" key="2">
    <source>
        <dbReference type="ARBA" id="ARBA00022980"/>
    </source>
</evidence>
<reference evidence="8" key="1">
    <citation type="submission" date="2018-05" db="EMBL/GenBank/DDBJ databases">
        <title>Zavarzinia sp. HR-AS.</title>
        <authorList>
            <person name="Lee Y."/>
            <person name="Jeon C.O."/>
        </authorList>
    </citation>
    <scope>NUCLEOTIDE SEQUENCE [LARGE SCALE GENOMIC DNA]</scope>
    <source>
        <strain evidence="8">DSM 1231</strain>
    </source>
</reference>
<evidence type="ECO:0000256" key="4">
    <source>
        <dbReference type="ARBA" id="ARBA00035244"/>
    </source>
</evidence>
<gene>
    <name evidence="5" type="primary">rplD</name>
    <name evidence="7" type="ORF">DKG75_19135</name>
</gene>
<dbReference type="OrthoDB" id="9803201at2"/>
<dbReference type="Proteomes" id="UP000246077">
    <property type="component" value="Unassembled WGS sequence"/>
</dbReference>
<dbReference type="SUPFAM" id="SSF52166">
    <property type="entry name" value="Ribosomal protein L4"/>
    <property type="match status" value="1"/>
</dbReference>
<dbReference type="GO" id="GO:0005840">
    <property type="term" value="C:ribosome"/>
    <property type="evidence" value="ECO:0007669"/>
    <property type="project" value="UniProtKB-KW"/>
</dbReference>
<evidence type="ECO:0000256" key="1">
    <source>
        <dbReference type="ARBA" id="ARBA00010528"/>
    </source>
</evidence>
<evidence type="ECO:0000313" key="8">
    <source>
        <dbReference type="Proteomes" id="UP000246077"/>
    </source>
</evidence>
<feature type="region of interest" description="Disordered" evidence="6">
    <location>
        <begin position="66"/>
        <end position="85"/>
    </location>
</feature>
<comment type="function">
    <text evidence="5">Forms part of the polypeptide exit tunnel.</text>
</comment>
<dbReference type="InterPro" id="IPR023574">
    <property type="entry name" value="Ribosomal_uL4_dom_sf"/>
</dbReference>
<comment type="function">
    <text evidence="5">One of the primary rRNA binding proteins, this protein initially binds near the 5'-end of the 23S rRNA. It is important during the early stages of 50S assembly. It makes multiple contacts with different domains of the 23S rRNA in the assembled 50S subunit and ribosome.</text>
</comment>
<accession>A0A317DXH2</accession>
<evidence type="ECO:0000256" key="6">
    <source>
        <dbReference type="SAM" id="MobiDB-lite"/>
    </source>
</evidence>
<dbReference type="GO" id="GO:0003735">
    <property type="term" value="F:structural constituent of ribosome"/>
    <property type="evidence" value="ECO:0007669"/>
    <property type="project" value="InterPro"/>
</dbReference>
<dbReference type="RefSeq" id="WP_109922758.1">
    <property type="nucleotide sequence ID" value="NZ_QGLF01000005.1"/>
</dbReference>
<evidence type="ECO:0000313" key="7">
    <source>
        <dbReference type="EMBL" id="PWR19074.1"/>
    </source>
</evidence>
<keyword evidence="3 5" id="KW-0687">Ribonucleoprotein</keyword>
<proteinExistence type="inferred from homology"/>
<comment type="caution">
    <text evidence="7">The sequence shown here is derived from an EMBL/GenBank/DDBJ whole genome shotgun (WGS) entry which is preliminary data.</text>
</comment>
<evidence type="ECO:0000256" key="5">
    <source>
        <dbReference type="HAMAP-Rule" id="MF_01328"/>
    </source>
</evidence>
<dbReference type="InterPro" id="IPR013005">
    <property type="entry name" value="Ribosomal_uL4-like"/>
</dbReference>
<feature type="compositionally biased region" description="Basic residues" evidence="6">
    <location>
        <begin position="66"/>
        <end position="77"/>
    </location>
</feature>
<protein>
    <recommendedName>
        <fullName evidence="4 5">Large ribosomal subunit protein uL4</fullName>
    </recommendedName>
</protein>
<evidence type="ECO:0000256" key="3">
    <source>
        <dbReference type="ARBA" id="ARBA00023274"/>
    </source>
</evidence>
<dbReference type="EMBL" id="QGLF01000005">
    <property type="protein sequence ID" value="PWR19074.1"/>
    <property type="molecule type" value="Genomic_DNA"/>
</dbReference>
<keyword evidence="2 5" id="KW-0689">Ribosomal protein</keyword>
<dbReference type="GO" id="GO:0006412">
    <property type="term" value="P:translation"/>
    <property type="evidence" value="ECO:0007669"/>
    <property type="project" value="UniProtKB-UniRule"/>
</dbReference>
<dbReference type="GO" id="GO:1990904">
    <property type="term" value="C:ribonucleoprotein complex"/>
    <property type="evidence" value="ECO:0007669"/>
    <property type="project" value="UniProtKB-KW"/>
</dbReference>
<dbReference type="HAMAP" id="MF_01328_B">
    <property type="entry name" value="Ribosomal_uL4_B"/>
    <property type="match status" value="1"/>
</dbReference>
<keyword evidence="5" id="KW-0694">RNA-binding</keyword>
<dbReference type="PANTHER" id="PTHR10746">
    <property type="entry name" value="50S RIBOSOMAL PROTEIN L4"/>
    <property type="match status" value="1"/>
</dbReference>
<dbReference type="NCBIfam" id="TIGR03953">
    <property type="entry name" value="rplD_bact"/>
    <property type="match status" value="1"/>
</dbReference>
<sequence>MKADITTLDATVAGSIDLSDDVFGLEPRADILHRLVLWQLAKRQAGTHRIKTVSEITATTKKMYRQKGTGHARHGSKKVGQFRGGAKTMGPVVRSHAFDLPKKVRKLGLRNALSAKAKAGQLVVLDSAAFEQGKTAALKAKFEALGWNSVLVVDTELNEGFARAARNIPHVDVLPTVGANVYDILRREKLVLTKAAVESLEARLK</sequence>
<dbReference type="InterPro" id="IPR002136">
    <property type="entry name" value="Ribosomal_uL4"/>
</dbReference>
<keyword evidence="8" id="KW-1185">Reference proteome</keyword>
<comment type="similarity">
    <text evidence="1 5">Belongs to the universal ribosomal protein uL4 family.</text>
</comment>
<comment type="subunit">
    <text evidence="5">Part of the 50S ribosomal subunit.</text>
</comment>
<keyword evidence="5" id="KW-0699">rRNA-binding</keyword>